<name>A0AA36FWJ0_9BILA</name>
<feature type="signal peptide" evidence="1">
    <location>
        <begin position="1"/>
        <end position="19"/>
    </location>
</feature>
<gene>
    <name evidence="2" type="ORF">MSPICULIGERA_LOCUS8871</name>
</gene>
<evidence type="ECO:0000256" key="1">
    <source>
        <dbReference type="SAM" id="SignalP"/>
    </source>
</evidence>
<organism evidence="2 3">
    <name type="scientific">Mesorhabditis spiculigera</name>
    <dbReference type="NCBI Taxonomy" id="96644"/>
    <lineage>
        <taxon>Eukaryota</taxon>
        <taxon>Metazoa</taxon>
        <taxon>Ecdysozoa</taxon>
        <taxon>Nematoda</taxon>
        <taxon>Chromadorea</taxon>
        <taxon>Rhabditida</taxon>
        <taxon>Rhabditina</taxon>
        <taxon>Rhabditomorpha</taxon>
        <taxon>Rhabditoidea</taxon>
        <taxon>Rhabditidae</taxon>
        <taxon>Mesorhabditinae</taxon>
        <taxon>Mesorhabditis</taxon>
    </lineage>
</organism>
<protein>
    <submittedName>
        <fullName evidence="2">Uncharacterized protein</fullName>
    </submittedName>
</protein>
<proteinExistence type="predicted"/>
<feature type="chain" id="PRO_5041348337" evidence="1">
    <location>
        <begin position="20"/>
        <end position="144"/>
    </location>
</feature>
<keyword evidence="1" id="KW-0732">Signal</keyword>
<evidence type="ECO:0000313" key="2">
    <source>
        <dbReference type="EMBL" id="CAJ0570431.1"/>
    </source>
</evidence>
<feature type="non-terminal residue" evidence="2">
    <location>
        <position position="144"/>
    </location>
</feature>
<sequence length="144" mass="16243">MAARSSASLFFACLTLLSAKPWDWNPADGQFDWNTAGDRLCKLGDSYDRTAADCLRRAADPFADVLQLASDMGEIWSMIDLRTLRSPGLEVETLRTCILTDNFPTDLFQVTSQAPNRQQFFTTTLTRMRATVKRCFSKFPCGRK</sequence>
<comment type="caution">
    <text evidence="2">The sequence shown here is derived from an EMBL/GenBank/DDBJ whole genome shotgun (WGS) entry which is preliminary data.</text>
</comment>
<dbReference type="EMBL" id="CATQJA010002310">
    <property type="protein sequence ID" value="CAJ0570431.1"/>
    <property type="molecule type" value="Genomic_DNA"/>
</dbReference>
<evidence type="ECO:0000313" key="3">
    <source>
        <dbReference type="Proteomes" id="UP001177023"/>
    </source>
</evidence>
<accession>A0AA36FWJ0</accession>
<keyword evidence="3" id="KW-1185">Reference proteome</keyword>
<dbReference type="Proteomes" id="UP001177023">
    <property type="component" value="Unassembled WGS sequence"/>
</dbReference>
<reference evidence="2" key="1">
    <citation type="submission" date="2023-06" db="EMBL/GenBank/DDBJ databases">
        <authorList>
            <person name="Delattre M."/>
        </authorList>
    </citation>
    <scope>NUCLEOTIDE SEQUENCE</scope>
    <source>
        <strain evidence="2">AF72</strain>
    </source>
</reference>
<dbReference type="AlphaFoldDB" id="A0AA36FWJ0"/>